<dbReference type="PROSITE" id="PS51194">
    <property type="entry name" value="HELICASE_CTER"/>
    <property type="match status" value="1"/>
</dbReference>
<keyword evidence="4" id="KW-0812">Transmembrane</keyword>
<dbReference type="EMBL" id="QBLH01000532">
    <property type="protein sequence ID" value="TGZ54916.1"/>
    <property type="molecule type" value="Genomic_DNA"/>
</dbReference>
<dbReference type="GO" id="GO:0008053">
    <property type="term" value="P:mitochondrial fusion"/>
    <property type="evidence" value="ECO:0007669"/>
    <property type="project" value="InterPro"/>
</dbReference>
<dbReference type="GO" id="GO:0031297">
    <property type="term" value="P:replication fork processing"/>
    <property type="evidence" value="ECO:0007669"/>
    <property type="project" value="TreeGrafter"/>
</dbReference>
<protein>
    <recommendedName>
        <fullName evidence="9">SWI/SNF-related matrix-associated actin-dependent regulator of chromatin subfamily A-like protein 1</fullName>
    </recommendedName>
</protein>
<keyword evidence="8" id="KW-1185">Reference proteome</keyword>
<name>A0A4S2KYY2_9HYME</name>
<dbReference type="InterPro" id="IPR038718">
    <property type="entry name" value="SNF2-like_sf"/>
</dbReference>
<dbReference type="GO" id="GO:0005524">
    <property type="term" value="F:ATP binding"/>
    <property type="evidence" value="ECO:0007669"/>
    <property type="project" value="InterPro"/>
</dbReference>
<evidence type="ECO:0000259" key="6">
    <source>
        <dbReference type="PROSITE" id="PS51467"/>
    </source>
</evidence>
<proteinExistence type="predicted"/>
<accession>A0A4S2KYY2</accession>
<dbReference type="Gene3D" id="3.40.50.300">
    <property type="entry name" value="P-loop containing nucleotide triphosphate hydrolases"/>
    <property type="match status" value="1"/>
</dbReference>
<dbReference type="Pfam" id="PF10265">
    <property type="entry name" value="Miga"/>
    <property type="match status" value="1"/>
</dbReference>
<evidence type="ECO:0000256" key="2">
    <source>
        <dbReference type="ARBA" id="ARBA00022801"/>
    </source>
</evidence>
<dbReference type="Pfam" id="PF00271">
    <property type="entry name" value="Helicase_C"/>
    <property type="match status" value="1"/>
</dbReference>
<dbReference type="InterPro" id="IPR000330">
    <property type="entry name" value="SNF2_N"/>
</dbReference>
<dbReference type="InterPro" id="IPR019392">
    <property type="entry name" value="Miga"/>
</dbReference>
<reference evidence="7 8" key="1">
    <citation type="journal article" date="2019" name="Philos. Trans. R. Soc. Lond., B, Biol. Sci.">
        <title>Ant behaviour and brain gene expression of defending hosts depend on the ecological success of the intruding social parasite.</title>
        <authorList>
            <person name="Kaur R."/>
            <person name="Stoldt M."/>
            <person name="Jongepier E."/>
            <person name="Feldmeyer B."/>
            <person name="Menzel F."/>
            <person name="Bornberg-Bauer E."/>
            <person name="Foitzik S."/>
        </authorList>
    </citation>
    <scope>NUCLEOTIDE SEQUENCE [LARGE SCALE GENOMIC DNA]</scope>
    <source>
        <tissue evidence="7">Whole body</tissue>
    </source>
</reference>
<dbReference type="InterPro" id="IPR049730">
    <property type="entry name" value="SNF2/RAD54-like_C"/>
</dbReference>
<dbReference type="CDD" id="cd18793">
    <property type="entry name" value="SF2_C_SNF"/>
    <property type="match status" value="1"/>
</dbReference>
<dbReference type="SMART" id="SM00490">
    <property type="entry name" value="HELICc"/>
    <property type="match status" value="1"/>
</dbReference>
<feature type="domain" description="HARP" evidence="6">
    <location>
        <begin position="169"/>
        <end position="242"/>
    </location>
</feature>
<dbReference type="InterPro" id="IPR001650">
    <property type="entry name" value="Helicase_C-like"/>
</dbReference>
<evidence type="ECO:0000256" key="3">
    <source>
        <dbReference type="ARBA" id="ARBA00023242"/>
    </source>
</evidence>
<dbReference type="Pfam" id="PF07443">
    <property type="entry name" value="HARP"/>
    <property type="match status" value="1"/>
</dbReference>
<feature type="transmembrane region" description="Helical" evidence="4">
    <location>
        <begin position="718"/>
        <end position="737"/>
    </location>
</feature>
<evidence type="ECO:0000259" key="5">
    <source>
        <dbReference type="PROSITE" id="PS51194"/>
    </source>
</evidence>
<evidence type="ECO:0000313" key="7">
    <source>
        <dbReference type="EMBL" id="TGZ54916.1"/>
    </source>
</evidence>
<feature type="domain" description="Helicase C-terminal" evidence="5">
    <location>
        <begin position="413"/>
        <end position="570"/>
    </location>
</feature>
<comment type="caution">
    <text evidence="7">The sequence shown here is derived from an EMBL/GenBank/DDBJ whole genome shotgun (WGS) entry which is preliminary data.</text>
</comment>
<evidence type="ECO:0008006" key="9">
    <source>
        <dbReference type="Google" id="ProtNLM"/>
    </source>
</evidence>
<keyword evidence="2" id="KW-0378">Hydrolase</keyword>
<dbReference type="InterPro" id="IPR010003">
    <property type="entry name" value="HARP_dom"/>
</dbReference>
<dbReference type="Pfam" id="PF00176">
    <property type="entry name" value="SNF2-rel_dom"/>
    <property type="match status" value="1"/>
</dbReference>
<evidence type="ECO:0000256" key="1">
    <source>
        <dbReference type="ARBA" id="ARBA00004123"/>
    </source>
</evidence>
<dbReference type="InterPro" id="IPR027417">
    <property type="entry name" value="P-loop_NTPase"/>
</dbReference>
<keyword evidence="4" id="KW-0472">Membrane</keyword>
<dbReference type="PANTHER" id="PTHR45766:SF6">
    <property type="entry name" value="SWI_SNF-RELATED MATRIX-ASSOCIATED ACTIN-DEPENDENT REGULATOR OF CHROMATIN SUBFAMILY A-LIKE PROTEIN 1"/>
    <property type="match status" value="1"/>
</dbReference>
<evidence type="ECO:0000256" key="4">
    <source>
        <dbReference type="SAM" id="Phobius"/>
    </source>
</evidence>
<gene>
    <name evidence="7" type="ORF">DBV15_05300</name>
</gene>
<keyword evidence="3" id="KW-0539">Nucleus</keyword>
<dbReference type="AlphaFoldDB" id="A0A4S2KYY2"/>
<dbReference type="GO" id="GO:0043596">
    <property type="term" value="C:nuclear replication fork"/>
    <property type="evidence" value="ECO:0007669"/>
    <property type="project" value="TreeGrafter"/>
</dbReference>
<dbReference type="SUPFAM" id="SSF52540">
    <property type="entry name" value="P-loop containing nucleoside triphosphate hydrolases"/>
    <property type="match status" value="2"/>
</dbReference>
<dbReference type="PROSITE" id="PS51467">
    <property type="entry name" value="HARP"/>
    <property type="match status" value="1"/>
</dbReference>
<keyword evidence="4" id="KW-1133">Transmembrane helix</keyword>
<dbReference type="GO" id="GO:0016787">
    <property type="term" value="F:hydrolase activity"/>
    <property type="evidence" value="ECO:0007669"/>
    <property type="project" value="UniProtKB-KW"/>
</dbReference>
<dbReference type="Gene3D" id="3.40.50.10810">
    <property type="entry name" value="Tandem AAA-ATPase domain"/>
    <property type="match status" value="2"/>
</dbReference>
<evidence type="ECO:0000313" key="8">
    <source>
        <dbReference type="Proteomes" id="UP000310200"/>
    </source>
</evidence>
<dbReference type="STRING" id="300112.A0A4S2KYY2"/>
<sequence>MNIKNVLLKKLRRSRQIYEFLPSIPTHYIHHFASTKDRIEDDKITITSYDLLARNVHVFERHIYGFVILDESHVLKSTKTARFQAAQRICAHARHVVLLTDKKCTPEEIEKKRLLALQRRQEAQLKAQILSKDSPARQETHLSDSTNVVRLNKSNVRFNPIEPRNFFSQPLNVTGKCYMISEDRFALELSAFVPEIVEIFKTVPSRVYDLKTRIWNFHLNDYDGLLQKLTSNNCNITVARIPEAVFHIFKRNLKLDTQVKSEQDLSKIDKKLLDTLMPFQRDGICYGISKNGRCMIADDMGLGKTIQAYDDYGMRYCGGQRDVYSWEYTGCSNMQELQSLLKVNCMIRRMKTDVLHQLPSKMRQVIILDSDLIKTGKQMKEMSRKMEKTATALERHTTLLQYYTESSFARLKAVRKYVANLFENKKKCLLYAHHQNVLAAICEVAKSMNVRYIRIDGKTSPEQRKLQVDLFQERDDYMAAVLSITAANTGITLTAAHLVVFAELFWNPGILCQAEDRVHRIGQNDTVIIQYLVARNTADDYIWPLINKKMNVLNSVGLKQDFSISNIDVAMLEETQPSLTSVLTRCSASEGSQHDKDQAQEASTSSDFKELLDVDEECFDSCAWDNISVLSKEILQPTAFDHEAVWWVVGDGLQSADGGFHARKTLGSLGSTREFWLILFITKRMTMSLFNVRHFFGTLYQRYMVSLPAIHLTRTQKIIIICFTGGSILLGGLAQFLKRRRRHPIPPSKRHYRDYKTRLGNVKNANFDVLSQASWARRSEASTRSHISDRASLISSVPGGPDNDERLTPQQYGVLGLEALEKALYCWEDALTAFSSTLGNDTLALPSKADAAFTHDVQELLDMGYQIQSHAELLFLDQHSVLFRNDSEESLDKPSNIGTRISGFRDKADAASSPESFESARDGVADLREFEEFSELFPHFERQKLYHAALKRYEDKGIPCRRLHTELVKCGSDVEYLAKVSCLRQAYTKLFNLPTAKAYIMDVGRQVISDLIMYADRDPKDYLMYYERMLEFLQEPRNHSIMEEELSARGVKCINFYDVLIDFILLDAFEDVEKPPPPVRAIVQNRWVSASFRETAIGTALWSLLAGKRRMLKYEQGFLAHFYSISEQVSPMFIWGFLGSEESLRIACHYFREQVIEFLVRYTTVDDLAADILREMKLRVENINQKLSLDGC</sequence>
<dbReference type="Proteomes" id="UP000310200">
    <property type="component" value="Unassembled WGS sequence"/>
</dbReference>
<comment type="subcellular location">
    <subcellularLocation>
        <location evidence="1">Nucleus</location>
    </subcellularLocation>
</comment>
<organism evidence="7 8">
    <name type="scientific">Temnothorax longispinosus</name>
    <dbReference type="NCBI Taxonomy" id="300112"/>
    <lineage>
        <taxon>Eukaryota</taxon>
        <taxon>Metazoa</taxon>
        <taxon>Ecdysozoa</taxon>
        <taxon>Arthropoda</taxon>
        <taxon>Hexapoda</taxon>
        <taxon>Insecta</taxon>
        <taxon>Pterygota</taxon>
        <taxon>Neoptera</taxon>
        <taxon>Endopterygota</taxon>
        <taxon>Hymenoptera</taxon>
        <taxon>Apocrita</taxon>
        <taxon>Aculeata</taxon>
        <taxon>Formicoidea</taxon>
        <taxon>Formicidae</taxon>
        <taxon>Myrmicinae</taxon>
        <taxon>Temnothorax</taxon>
    </lineage>
</organism>
<dbReference type="GO" id="GO:0006281">
    <property type="term" value="P:DNA repair"/>
    <property type="evidence" value="ECO:0007669"/>
    <property type="project" value="TreeGrafter"/>
</dbReference>
<dbReference type="PANTHER" id="PTHR45766">
    <property type="entry name" value="DNA ANNEALING HELICASE AND ENDONUCLEASE ZRANB3 FAMILY MEMBER"/>
    <property type="match status" value="1"/>
</dbReference>